<dbReference type="OrthoDB" id="6298442at2"/>
<organism evidence="1 2">
    <name type="scientific">Paracoccus aminovorans</name>
    <dbReference type="NCBI Taxonomy" id="34004"/>
    <lineage>
        <taxon>Bacteria</taxon>
        <taxon>Pseudomonadati</taxon>
        <taxon>Pseudomonadota</taxon>
        <taxon>Alphaproteobacteria</taxon>
        <taxon>Rhodobacterales</taxon>
        <taxon>Paracoccaceae</taxon>
        <taxon>Paracoccus</taxon>
    </lineage>
</organism>
<evidence type="ECO:0000313" key="2">
    <source>
        <dbReference type="Proteomes" id="UP000183635"/>
    </source>
</evidence>
<dbReference type="EMBL" id="FOPU01000046">
    <property type="protein sequence ID" value="SFH95879.1"/>
    <property type="molecule type" value="Genomic_DNA"/>
</dbReference>
<reference evidence="1 2" key="1">
    <citation type="submission" date="2016-10" db="EMBL/GenBank/DDBJ databases">
        <authorList>
            <person name="de Groot N.N."/>
        </authorList>
    </citation>
    <scope>NUCLEOTIDE SEQUENCE [LARGE SCALE GENOMIC DNA]</scope>
    <source>
        <strain evidence="1 2">DSM 8537</strain>
    </source>
</reference>
<dbReference type="Proteomes" id="UP000183635">
    <property type="component" value="Unassembled WGS sequence"/>
</dbReference>
<evidence type="ECO:0000313" key="1">
    <source>
        <dbReference type="EMBL" id="SFH95879.1"/>
    </source>
</evidence>
<protein>
    <recommendedName>
        <fullName evidence="3">DUF1852 domain-containing protein</fullName>
    </recommendedName>
</protein>
<dbReference type="PIRSF" id="PIRSF034367">
    <property type="entry name" value="DUF1852"/>
    <property type="match status" value="1"/>
</dbReference>
<dbReference type="AlphaFoldDB" id="A0A1I3EAG1"/>
<accession>A0A1I3EAG1</accession>
<proteinExistence type="predicted"/>
<dbReference type="InterPro" id="IPR015004">
    <property type="entry name" value="MesX"/>
</dbReference>
<sequence length="327" mass="37940">MNEEFTFTIKSIRFDEDYHPSDNTRITTNFANLARGESRRENLRNALKMIDNRFNALAHWDNPQADRYSVDLEIISVEFNVGVEGVNDSFPLIEILKTNIIDKKAEKRIDGIAGNNFSSYVRDYDFSVLLPDHNRKRPSFSVPDNFGGLHGKLFKHFVHSNAYKEKFKKAPVICLSASSSRTYRRTENQHPVLGVEYQQDQHSLTDQYFGKMGLRVRFFMPPDGVAPLAFYFSGDLPNDYNNLELIGTISTMETFQKIYRPEIYNANSTAGKFYQPSLQNRDYSLTQIVYDREERSRLAIEQGKFAHEHFIKPHQATLEQWFASYAL</sequence>
<evidence type="ECO:0008006" key="3">
    <source>
        <dbReference type="Google" id="ProtNLM"/>
    </source>
</evidence>
<dbReference type="Pfam" id="PF08908">
    <property type="entry name" value="MesX"/>
    <property type="match status" value="1"/>
</dbReference>
<gene>
    <name evidence="1" type="ORF">SAMN04488021_14625</name>
</gene>
<dbReference type="STRING" id="34004.SAMN04488021_14625"/>
<name>A0A1I3EAG1_9RHOB</name>
<keyword evidence="2" id="KW-1185">Reference proteome</keyword>
<dbReference type="RefSeq" id="WP_074970559.1">
    <property type="nucleotide sequence ID" value="NZ_CBCRYP010000038.1"/>
</dbReference>